<dbReference type="AlphaFoldDB" id="A0A6H5HVN2"/>
<organism evidence="1 2">
    <name type="scientific">Nesidiocoris tenuis</name>
    <dbReference type="NCBI Taxonomy" id="355587"/>
    <lineage>
        <taxon>Eukaryota</taxon>
        <taxon>Metazoa</taxon>
        <taxon>Ecdysozoa</taxon>
        <taxon>Arthropoda</taxon>
        <taxon>Hexapoda</taxon>
        <taxon>Insecta</taxon>
        <taxon>Pterygota</taxon>
        <taxon>Neoptera</taxon>
        <taxon>Paraneoptera</taxon>
        <taxon>Hemiptera</taxon>
        <taxon>Heteroptera</taxon>
        <taxon>Panheteroptera</taxon>
        <taxon>Cimicomorpha</taxon>
        <taxon>Miridae</taxon>
        <taxon>Dicyphina</taxon>
        <taxon>Nesidiocoris</taxon>
    </lineage>
</organism>
<dbReference type="Proteomes" id="UP000479000">
    <property type="component" value="Unassembled WGS sequence"/>
</dbReference>
<proteinExistence type="predicted"/>
<feature type="non-terminal residue" evidence="1">
    <location>
        <position position="58"/>
    </location>
</feature>
<accession>A0A6H5HVN2</accession>
<reference evidence="1 2" key="1">
    <citation type="submission" date="2020-02" db="EMBL/GenBank/DDBJ databases">
        <authorList>
            <person name="Ferguson B K."/>
        </authorList>
    </citation>
    <scope>NUCLEOTIDE SEQUENCE [LARGE SCALE GENOMIC DNA]</scope>
</reference>
<keyword evidence="2" id="KW-1185">Reference proteome</keyword>
<evidence type="ECO:0000313" key="2">
    <source>
        <dbReference type="Proteomes" id="UP000479000"/>
    </source>
</evidence>
<name>A0A6H5HVN2_9HEMI</name>
<evidence type="ECO:0000313" key="1">
    <source>
        <dbReference type="EMBL" id="CAB0020937.1"/>
    </source>
</evidence>
<sequence length="58" mass="6762">MRNNAEADDLKMFFFASLQYCLHLCNTRMRIISFRMSRPTAHCFLRTCGPTSICRAIT</sequence>
<gene>
    <name evidence="1" type="ORF">NTEN_LOCUS24462</name>
</gene>
<dbReference type="EMBL" id="CADCXU010036092">
    <property type="protein sequence ID" value="CAB0020937.1"/>
    <property type="molecule type" value="Genomic_DNA"/>
</dbReference>
<protein>
    <submittedName>
        <fullName evidence="1">Uncharacterized protein</fullName>
    </submittedName>
</protein>